<gene>
    <name evidence="3" type="primary">UTP10_1</name>
    <name evidence="3" type="ORF">N0V83_003710</name>
</gene>
<dbReference type="EMBL" id="JAPEUY010000005">
    <property type="protein sequence ID" value="KAJ4373415.1"/>
    <property type="molecule type" value="Genomic_DNA"/>
</dbReference>
<dbReference type="AlphaFoldDB" id="A0A9W8YBX0"/>
<sequence>MNRRPWLWRPPGPPAEAHAPASPASINMATALQKQLAAIAASSTHQLDLKAQKSAHGKSLLFESKVAASQSFEALYLICYDGYRHLCALDPRFLHFQKSLFSEQSKSEDRTQMTKAENEKLDHALEAFITLVGPRLLLKPAEKALEWLVRRFRYETASHGYGIYI</sequence>
<dbReference type="GO" id="GO:0045943">
    <property type="term" value="P:positive regulation of transcription by RNA polymerase I"/>
    <property type="evidence" value="ECO:0007669"/>
    <property type="project" value="TreeGrafter"/>
</dbReference>
<evidence type="ECO:0000256" key="2">
    <source>
        <dbReference type="SAM" id="MobiDB-lite"/>
    </source>
</evidence>
<dbReference type="PANTHER" id="PTHR13457:SF1">
    <property type="entry name" value="HEAT REPEAT-CONTAINING PROTEIN 1"/>
    <property type="match status" value="1"/>
</dbReference>
<comment type="caution">
    <text evidence="3">The sequence shown here is derived from an EMBL/GenBank/DDBJ whole genome shotgun (WGS) entry which is preliminary data.</text>
</comment>
<evidence type="ECO:0000313" key="3">
    <source>
        <dbReference type="EMBL" id="KAJ4373415.1"/>
    </source>
</evidence>
<keyword evidence="1" id="KW-0539">Nucleus</keyword>
<comment type="similarity">
    <text evidence="1">Belongs to the HEATR1/UTP10 family.</text>
</comment>
<feature type="region of interest" description="Disordered" evidence="2">
    <location>
        <begin position="1"/>
        <end position="22"/>
    </location>
</feature>
<dbReference type="OrthoDB" id="31183at2759"/>
<accession>A0A9W8YBX0</accession>
<name>A0A9W8YBX0_9PLEO</name>
<keyword evidence="1" id="KW-0690">Ribosome biogenesis</keyword>
<dbReference type="InterPro" id="IPR040191">
    <property type="entry name" value="UTP10"/>
</dbReference>
<dbReference type="GO" id="GO:0000462">
    <property type="term" value="P:maturation of SSU-rRNA from tricistronic rRNA transcript (SSU-rRNA, 5.8S rRNA, LSU-rRNA)"/>
    <property type="evidence" value="ECO:0007669"/>
    <property type="project" value="TreeGrafter"/>
</dbReference>
<organism evidence="3 4">
    <name type="scientific">Neocucurbitaria cava</name>
    <dbReference type="NCBI Taxonomy" id="798079"/>
    <lineage>
        <taxon>Eukaryota</taxon>
        <taxon>Fungi</taxon>
        <taxon>Dikarya</taxon>
        <taxon>Ascomycota</taxon>
        <taxon>Pezizomycotina</taxon>
        <taxon>Dothideomycetes</taxon>
        <taxon>Pleosporomycetidae</taxon>
        <taxon>Pleosporales</taxon>
        <taxon>Pleosporineae</taxon>
        <taxon>Cucurbitariaceae</taxon>
        <taxon>Neocucurbitaria</taxon>
    </lineage>
</organism>
<evidence type="ECO:0000256" key="1">
    <source>
        <dbReference type="RuleBase" id="RU367065"/>
    </source>
</evidence>
<keyword evidence="1" id="KW-0698">rRNA processing</keyword>
<protein>
    <recommendedName>
        <fullName evidence="1">U3 small nucleolar RNA-associated protein 10</fullName>
    </recommendedName>
</protein>
<dbReference type="Proteomes" id="UP001140560">
    <property type="component" value="Unassembled WGS sequence"/>
</dbReference>
<keyword evidence="4" id="KW-1185">Reference proteome</keyword>
<keyword evidence="1" id="KW-0687">Ribonucleoprotein</keyword>
<proteinExistence type="inferred from homology"/>
<dbReference type="GO" id="GO:0034455">
    <property type="term" value="C:t-UTP complex"/>
    <property type="evidence" value="ECO:0007669"/>
    <property type="project" value="TreeGrafter"/>
</dbReference>
<dbReference type="PANTHER" id="PTHR13457">
    <property type="entry name" value="BAP28"/>
    <property type="match status" value="1"/>
</dbReference>
<comment type="subcellular location">
    <subcellularLocation>
        <location evidence="1">Nucleus</location>
        <location evidence="1">Nucleolus</location>
    </subcellularLocation>
</comment>
<evidence type="ECO:0000313" key="4">
    <source>
        <dbReference type="Proteomes" id="UP001140560"/>
    </source>
</evidence>
<dbReference type="GO" id="GO:0030515">
    <property type="term" value="F:snoRNA binding"/>
    <property type="evidence" value="ECO:0007669"/>
    <property type="project" value="TreeGrafter"/>
</dbReference>
<comment type="function">
    <text evidence="1">Involved in nucleolar processing of pre-18S ribosomal RNA.</text>
</comment>
<comment type="subunit">
    <text evidence="1">Component of the ribosomal small subunit (SSU) processome.</text>
</comment>
<dbReference type="GO" id="GO:0032040">
    <property type="term" value="C:small-subunit processome"/>
    <property type="evidence" value="ECO:0007669"/>
    <property type="project" value="TreeGrafter"/>
</dbReference>
<reference evidence="3" key="1">
    <citation type="submission" date="2022-10" db="EMBL/GenBank/DDBJ databases">
        <title>Tapping the CABI collections for fungal endophytes: first genome assemblies for Collariella, Neodidymelliopsis, Ascochyta clinopodiicola, Didymella pomorum, Didymosphaeria variabile, Neocosmospora piperis and Neocucurbitaria cava.</title>
        <authorList>
            <person name="Hill R."/>
        </authorList>
    </citation>
    <scope>NUCLEOTIDE SEQUENCE</scope>
    <source>
        <strain evidence="3">IMI 356814</strain>
    </source>
</reference>
<dbReference type="GO" id="GO:0030686">
    <property type="term" value="C:90S preribosome"/>
    <property type="evidence" value="ECO:0007669"/>
    <property type="project" value="TreeGrafter"/>
</dbReference>